<organism evidence="1 2">
    <name type="scientific">Gossypium aridum</name>
    <name type="common">American cotton</name>
    <name type="synonym">Erioxylum aridum</name>
    <dbReference type="NCBI Taxonomy" id="34290"/>
    <lineage>
        <taxon>Eukaryota</taxon>
        <taxon>Viridiplantae</taxon>
        <taxon>Streptophyta</taxon>
        <taxon>Embryophyta</taxon>
        <taxon>Tracheophyta</taxon>
        <taxon>Spermatophyta</taxon>
        <taxon>Magnoliopsida</taxon>
        <taxon>eudicotyledons</taxon>
        <taxon>Gunneridae</taxon>
        <taxon>Pentapetalae</taxon>
        <taxon>rosids</taxon>
        <taxon>malvids</taxon>
        <taxon>Malvales</taxon>
        <taxon>Malvaceae</taxon>
        <taxon>Malvoideae</taxon>
        <taxon>Gossypium</taxon>
    </lineage>
</organism>
<dbReference type="Proteomes" id="UP000593577">
    <property type="component" value="Unassembled WGS sequence"/>
</dbReference>
<dbReference type="AlphaFoldDB" id="A0A7J8WNT5"/>
<comment type="caution">
    <text evidence="1">The sequence shown here is derived from an EMBL/GenBank/DDBJ whole genome shotgun (WGS) entry which is preliminary data.</text>
</comment>
<sequence length="51" mass="5851">MKLWRLPRQFLKLPTSLGPSWNVATNVTPSTMILVKIMTLSSSKRIRNPKI</sequence>
<evidence type="ECO:0000313" key="1">
    <source>
        <dbReference type="EMBL" id="MBA0676721.1"/>
    </source>
</evidence>
<proteinExistence type="predicted"/>
<accession>A0A7J8WNT5</accession>
<protein>
    <submittedName>
        <fullName evidence="1">Uncharacterized protein</fullName>
    </submittedName>
</protein>
<gene>
    <name evidence="1" type="ORF">Goari_018185</name>
</gene>
<keyword evidence="2" id="KW-1185">Reference proteome</keyword>
<reference evidence="1 2" key="1">
    <citation type="journal article" date="2019" name="Genome Biol. Evol.">
        <title>Insights into the evolution of the New World diploid cottons (Gossypium, subgenus Houzingenia) based on genome sequencing.</title>
        <authorList>
            <person name="Grover C.E."/>
            <person name="Arick M.A. 2nd"/>
            <person name="Thrash A."/>
            <person name="Conover J.L."/>
            <person name="Sanders W.S."/>
            <person name="Peterson D.G."/>
            <person name="Frelichowski J.E."/>
            <person name="Scheffler J.A."/>
            <person name="Scheffler B.E."/>
            <person name="Wendel J.F."/>
        </authorList>
    </citation>
    <scope>NUCLEOTIDE SEQUENCE [LARGE SCALE GENOMIC DNA]</scope>
    <source>
        <strain evidence="1">185</strain>
        <tissue evidence="1">Leaf</tissue>
    </source>
</reference>
<dbReference type="EMBL" id="JABFAA010000002">
    <property type="protein sequence ID" value="MBA0676721.1"/>
    <property type="molecule type" value="Genomic_DNA"/>
</dbReference>
<name>A0A7J8WNT5_GOSAI</name>
<evidence type="ECO:0000313" key="2">
    <source>
        <dbReference type="Proteomes" id="UP000593577"/>
    </source>
</evidence>